<accession>A0A1G5K4X5</accession>
<dbReference type="AlphaFoldDB" id="A0A1G5K4X5"/>
<protein>
    <submittedName>
        <fullName evidence="3">Uncharacterized protein</fullName>
    </submittedName>
</protein>
<dbReference type="Proteomes" id="UP000199502">
    <property type="component" value="Unassembled WGS sequence"/>
</dbReference>
<reference evidence="3 4" key="1">
    <citation type="submission" date="2016-10" db="EMBL/GenBank/DDBJ databases">
        <authorList>
            <person name="de Groot N.N."/>
        </authorList>
    </citation>
    <scope>NUCLEOTIDE SEQUENCE [LARGE SCALE GENOMIC DNA]</scope>
    <source>
        <strain evidence="3 4">CGMCC 1.8925</strain>
    </source>
</reference>
<keyword evidence="2" id="KW-1133">Transmembrane helix</keyword>
<evidence type="ECO:0000313" key="4">
    <source>
        <dbReference type="Proteomes" id="UP000199502"/>
    </source>
</evidence>
<dbReference type="RefSeq" id="WP_090748193.1">
    <property type="nucleotide sequence ID" value="NZ_FMVT01000021.1"/>
</dbReference>
<evidence type="ECO:0000313" key="3">
    <source>
        <dbReference type="EMBL" id="SCY94939.1"/>
    </source>
</evidence>
<keyword evidence="4" id="KW-1185">Reference proteome</keyword>
<evidence type="ECO:0000256" key="2">
    <source>
        <dbReference type="SAM" id="Phobius"/>
    </source>
</evidence>
<name>A0A1G5K4X5_9RHOB</name>
<keyword evidence="2" id="KW-0812">Transmembrane</keyword>
<feature type="transmembrane region" description="Helical" evidence="2">
    <location>
        <begin position="32"/>
        <end position="51"/>
    </location>
</feature>
<dbReference type="OrthoDB" id="7779087at2"/>
<gene>
    <name evidence="3" type="ORF">SAMN05660710_03650</name>
</gene>
<organism evidence="3 4">
    <name type="scientific">Paracoccus tibetensis</name>
    <dbReference type="NCBI Taxonomy" id="336292"/>
    <lineage>
        <taxon>Bacteria</taxon>
        <taxon>Pseudomonadati</taxon>
        <taxon>Pseudomonadota</taxon>
        <taxon>Alphaproteobacteria</taxon>
        <taxon>Rhodobacterales</taxon>
        <taxon>Paracoccaceae</taxon>
        <taxon>Paracoccus</taxon>
    </lineage>
</organism>
<feature type="region of interest" description="Disordered" evidence="1">
    <location>
        <begin position="62"/>
        <end position="84"/>
    </location>
</feature>
<sequence length="84" mass="8935">MFVIRLLLAALATILIALLAGGAMGFSPWQSAGFAVLAVVFLQMLVLAYVLQAGLRRVRTLAPKPGSKPASRKKTSEQLSVLPE</sequence>
<dbReference type="EMBL" id="FMVT01000021">
    <property type="protein sequence ID" value="SCY94939.1"/>
    <property type="molecule type" value="Genomic_DNA"/>
</dbReference>
<proteinExistence type="predicted"/>
<keyword evidence="2" id="KW-0472">Membrane</keyword>
<dbReference type="STRING" id="336292.SAMN05660710_03650"/>
<evidence type="ECO:0000256" key="1">
    <source>
        <dbReference type="SAM" id="MobiDB-lite"/>
    </source>
</evidence>